<evidence type="ECO:0000313" key="4">
    <source>
        <dbReference type="Proteomes" id="UP000242432"/>
    </source>
</evidence>
<keyword evidence="4" id="KW-1185">Reference proteome</keyword>
<dbReference type="InterPro" id="IPR004682">
    <property type="entry name" value="TRAP_DctP"/>
</dbReference>
<dbReference type="EMBL" id="FUXX01000007">
    <property type="protein sequence ID" value="SKA59408.1"/>
    <property type="molecule type" value="Genomic_DNA"/>
</dbReference>
<dbReference type="PANTHER" id="PTHR33376:SF18">
    <property type="entry name" value="2,3-DIKETO-L-GULONATE-BINDING PERIPLASMIC PROTEIN YIAO"/>
    <property type="match status" value="1"/>
</dbReference>
<dbReference type="InterPro" id="IPR038404">
    <property type="entry name" value="TRAP_DctP_sf"/>
</dbReference>
<organism evidence="3 4">
    <name type="scientific">Succinivibrio dextrinosolvens DSM 3072</name>
    <dbReference type="NCBI Taxonomy" id="1123324"/>
    <lineage>
        <taxon>Bacteria</taxon>
        <taxon>Pseudomonadati</taxon>
        <taxon>Pseudomonadota</taxon>
        <taxon>Gammaproteobacteria</taxon>
        <taxon>Aeromonadales</taxon>
        <taxon>Succinivibrionaceae</taxon>
        <taxon>Succinivibrio</taxon>
    </lineage>
</organism>
<dbReference type="GO" id="GO:0030246">
    <property type="term" value="F:carbohydrate binding"/>
    <property type="evidence" value="ECO:0007669"/>
    <property type="project" value="TreeGrafter"/>
</dbReference>
<gene>
    <name evidence="3" type="ORF">SAMN02745213_00685</name>
</gene>
<sequence>MKKTLAVILATILGASVAMQAEAKTVLRFATDVSKDNTQGQGAVYFAEQVKEKSKGEIEIKTFFDSTLGNSQAIVSGARSGTIDIAMVGGGIASGLSPVMAVLDIPFIFKDKAHAYRVLDGEIGDRLYKTLEPLGLKGLAYFENGFRNMTNSRKPIVKPEDCAGLKIRVPQSNMLVATFEALKANPVPMAYGELYTAMETGAIEAQDHPISTLYAGKFYEIQKYLSMTNHAYTAVTVMMNKKKFDKLPADQQKLLVDCARDAAKYQREVNAKQEVTMIEDMKKTGIQVNDNVDSDAFMKATLSVRSIYTDKNGDEFVKLIDAERNK</sequence>
<dbReference type="Pfam" id="PF03480">
    <property type="entry name" value="DctP"/>
    <property type="match status" value="1"/>
</dbReference>
<dbReference type="PANTHER" id="PTHR33376">
    <property type="match status" value="1"/>
</dbReference>
<keyword evidence="1 2" id="KW-0732">Signal</keyword>
<dbReference type="STRING" id="83771.SAMN02910357_01403"/>
<dbReference type="PIRSF" id="PIRSF006470">
    <property type="entry name" value="DctB"/>
    <property type="match status" value="1"/>
</dbReference>
<evidence type="ECO:0000256" key="2">
    <source>
        <dbReference type="SAM" id="SignalP"/>
    </source>
</evidence>
<dbReference type="RefSeq" id="WP_078928233.1">
    <property type="nucleotide sequence ID" value="NZ_FUXX01000007.1"/>
</dbReference>
<dbReference type="NCBIfam" id="TIGR00787">
    <property type="entry name" value="dctP"/>
    <property type="match status" value="1"/>
</dbReference>
<dbReference type="GO" id="GO:0030288">
    <property type="term" value="C:outer membrane-bounded periplasmic space"/>
    <property type="evidence" value="ECO:0007669"/>
    <property type="project" value="InterPro"/>
</dbReference>
<proteinExistence type="predicted"/>
<dbReference type="InterPro" id="IPR018389">
    <property type="entry name" value="DctP_fam"/>
</dbReference>
<keyword evidence="3" id="KW-0675">Receptor</keyword>
<accession>A0A1T4V396</accession>
<feature type="chain" id="PRO_5012978883" evidence="2">
    <location>
        <begin position="24"/>
        <end position="326"/>
    </location>
</feature>
<dbReference type="Proteomes" id="UP000242432">
    <property type="component" value="Unassembled WGS sequence"/>
</dbReference>
<evidence type="ECO:0000256" key="1">
    <source>
        <dbReference type="ARBA" id="ARBA00022729"/>
    </source>
</evidence>
<name>A0A1T4V396_9GAMM</name>
<protein>
    <submittedName>
        <fullName evidence="3">Tripartite ATP-independent transporter solute receptor, DctP family</fullName>
    </submittedName>
</protein>
<dbReference type="NCBIfam" id="NF037995">
    <property type="entry name" value="TRAP_S1"/>
    <property type="match status" value="1"/>
</dbReference>
<dbReference type="AlphaFoldDB" id="A0A1T4V396"/>
<evidence type="ECO:0000313" key="3">
    <source>
        <dbReference type="EMBL" id="SKA59408.1"/>
    </source>
</evidence>
<dbReference type="Gene3D" id="3.40.190.170">
    <property type="entry name" value="Bacterial extracellular solute-binding protein, family 7"/>
    <property type="match status" value="1"/>
</dbReference>
<reference evidence="4" key="1">
    <citation type="submission" date="2017-02" db="EMBL/GenBank/DDBJ databases">
        <authorList>
            <person name="Varghese N."/>
            <person name="Submissions S."/>
        </authorList>
    </citation>
    <scope>NUCLEOTIDE SEQUENCE [LARGE SCALE GENOMIC DNA]</scope>
    <source>
        <strain evidence="4">DSM 3072</strain>
    </source>
</reference>
<feature type="signal peptide" evidence="2">
    <location>
        <begin position="1"/>
        <end position="23"/>
    </location>
</feature>
<dbReference type="GO" id="GO:0055085">
    <property type="term" value="P:transmembrane transport"/>
    <property type="evidence" value="ECO:0007669"/>
    <property type="project" value="InterPro"/>
</dbReference>